<evidence type="ECO:0000313" key="3">
    <source>
        <dbReference type="EMBL" id="GAA0613006.1"/>
    </source>
</evidence>
<feature type="region of interest" description="Disordered" evidence="2">
    <location>
        <begin position="1"/>
        <end position="31"/>
    </location>
</feature>
<gene>
    <name evidence="3" type="ORF">GCM10010394_48650</name>
</gene>
<keyword evidence="4" id="KW-1185">Reference proteome</keyword>
<dbReference type="PRINTS" id="PR00359">
    <property type="entry name" value="BP450"/>
</dbReference>
<sequence length="174" mass="18925">MLTDKPRRRQGEKASATRRLESGGCAGHETTVNTTANGWWTLFRHPQQLAPLRAEPTLLPGAVEELLRYDTPLQLFERWVLDDIEVGGTVIPRGSEVALLPRPGAGTKGDRGGRRPAVSPGKTDDVRTAYLEGRSITTKFCDLRCRTPNGPSAVRGWLARSPGGTALVLFASTH</sequence>
<evidence type="ECO:0000256" key="1">
    <source>
        <dbReference type="ARBA" id="ARBA00010617"/>
    </source>
</evidence>
<dbReference type="Gene3D" id="1.10.630.10">
    <property type="entry name" value="Cytochrome P450"/>
    <property type="match status" value="1"/>
</dbReference>
<name>A0ABN1GJR1_9ACTN</name>
<dbReference type="SUPFAM" id="SSF48264">
    <property type="entry name" value="Cytochrome P450"/>
    <property type="match status" value="1"/>
</dbReference>
<proteinExistence type="inferred from homology"/>
<comment type="similarity">
    <text evidence="1">Belongs to the cytochrome P450 family.</text>
</comment>
<dbReference type="EMBL" id="BAAACA010000034">
    <property type="protein sequence ID" value="GAA0613006.1"/>
    <property type="molecule type" value="Genomic_DNA"/>
</dbReference>
<accession>A0ABN1GJR1</accession>
<dbReference type="InterPro" id="IPR036396">
    <property type="entry name" value="Cyt_P450_sf"/>
</dbReference>
<comment type="caution">
    <text evidence="3">The sequence shown here is derived from an EMBL/GenBank/DDBJ whole genome shotgun (WGS) entry which is preliminary data.</text>
</comment>
<feature type="compositionally biased region" description="Basic residues" evidence="2">
    <location>
        <begin position="1"/>
        <end position="10"/>
    </location>
</feature>
<protein>
    <submittedName>
        <fullName evidence="3">Uncharacterized protein</fullName>
    </submittedName>
</protein>
<evidence type="ECO:0000313" key="4">
    <source>
        <dbReference type="Proteomes" id="UP001500668"/>
    </source>
</evidence>
<reference evidence="3 4" key="1">
    <citation type="journal article" date="2019" name="Int. J. Syst. Evol. Microbiol.">
        <title>The Global Catalogue of Microorganisms (GCM) 10K type strain sequencing project: providing services to taxonomists for standard genome sequencing and annotation.</title>
        <authorList>
            <consortium name="The Broad Institute Genomics Platform"/>
            <consortium name="The Broad Institute Genome Sequencing Center for Infectious Disease"/>
            <person name="Wu L."/>
            <person name="Ma J."/>
        </authorList>
    </citation>
    <scope>NUCLEOTIDE SEQUENCE [LARGE SCALE GENOMIC DNA]</scope>
    <source>
        <strain evidence="3 4">JCM 5067</strain>
    </source>
</reference>
<feature type="region of interest" description="Disordered" evidence="2">
    <location>
        <begin position="101"/>
        <end position="121"/>
    </location>
</feature>
<dbReference type="Proteomes" id="UP001500668">
    <property type="component" value="Unassembled WGS sequence"/>
</dbReference>
<dbReference type="InterPro" id="IPR002397">
    <property type="entry name" value="Cyt_P450_B"/>
</dbReference>
<dbReference type="PANTHER" id="PTHR46696">
    <property type="entry name" value="P450, PUTATIVE (EUROFUNG)-RELATED"/>
    <property type="match status" value="1"/>
</dbReference>
<dbReference type="PANTHER" id="PTHR46696:SF1">
    <property type="entry name" value="CYTOCHROME P450 YJIB-RELATED"/>
    <property type="match status" value="1"/>
</dbReference>
<evidence type="ECO:0000256" key="2">
    <source>
        <dbReference type="SAM" id="MobiDB-lite"/>
    </source>
</evidence>
<organism evidence="3 4">
    <name type="scientific">Streptomyces crystallinus</name>
    <dbReference type="NCBI Taxonomy" id="68191"/>
    <lineage>
        <taxon>Bacteria</taxon>
        <taxon>Bacillati</taxon>
        <taxon>Actinomycetota</taxon>
        <taxon>Actinomycetes</taxon>
        <taxon>Kitasatosporales</taxon>
        <taxon>Streptomycetaceae</taxon>
        <taxon>Streptomyces</taxon>
    </lineage>
</organism>